<evidence type="ECO:0000313" key="2">
    <source>
        <dbReference type="Proteomes" id="UP000829398"/>
    </source>
</evidence>
<evidence type="ECO:0000313" key="1">
    <source>
        <dbReference type="EMBL" id="KAH9716268.1"/>
    </source>
</evidence>
<proteinExistence type="predicted"/>
<dbReference type="EMBL" id="CM039176">
    <property type="protein sequence ID" value="KAH9716268.1"/>
    <property type="molecule type" value="Genomic_DNA"/>
</dbReference>
<organism evidence="1 2">
    <name type="scientific">Citrus sinensis</name>
    <name type="common">Sweet orange</name>
    <name type="synonym">Citrus aurantium var. sinensis</name>
    <dbReference type="NCBI Taxonomy" id="2711"/>
    <lineage>
        <taxon>Eukaryota</taxon>
        <taxon>Viridiplantae</taxon>
        <taxon>Streptophyta</taxon>
        <taxon>Embryophyta</taxon>
        <taxon>Tracheophyta</taxon>
        <taxon>Spermatophyta</taxon>
        <taxon>Magnoliopsida</taxon>
        <taxon>eudicotyledons</taxon>
        <taxon>Gunneridae</taxon>
        <taxon>Pentapetalae</taxon>
        <taxon>rosids</taxon>
        <taxon>malvids</taxon>
        <taxon>Sapindales</taxon>
        <taxon>Rutaceae</taxon>
        <taxon>Aurantioideae</taxon>
        <taxon>Citrus</taxon>
    </lineage>
</organism>
<reference evidence="2" key="1">
    <citation type="journal article" date="2023" name="Hortic. Res.">
        <title>A chromosome-level phased genome enabling allele-level studies in sweet orange: a case study on citrus Huanglongbing tolerance.</title>
        <authorList>
            <person name="Wu B."/>
            <person name="Yu Q."/>
            <person name="Deng Z."/>
            <person name="Duan Y."/>
            <person name="Luo F."/>
            <person name="Gmitter F. Jr."/>
        </authorList>
    </citation>
    <scope>NUCLEOTIDE SEQUENCE [LARGE SCALE GENOMIC DNA]</scope>
    <source>
        <strain evidence="2">cv. Valencia</strain>
    </source>
</reference>
<keyword evidence="2" id="KW-1185">Reference proteome</keyword>
<sequence>MYAKPCLDYYCNIGVMISWTNMVLTLRCSVGVALPVYSTFKAIERKDEDEQQKWLLYWAAYGTFSIAEVFADKFLTWFSMYYPLKFAFLVWLQLASTDRARQLYENYLSPFLLRCQAKADQLSATTHAKFDQLRAITQAKVDQLRAITLRPFLLTCQAKIDQLRAIEDMVGHINSIKAEIKCGEDTFFVFFRSGSVPPEFGDSLHLQVFYLENNKRTDSIPESLGRFGCLIKLNLARNKLSGSIPTSFGNLK</sequence>
<comment type="caution">
    <text evidence="1">The sequence shown here is derived from an EMBL/GenBank/DDBJ whole genome shotgun (WGS) entry which is preliminary data.</text>
</comment>
<dbReference type="Proteomes" id="UP000829398">
    <property type="component" value="Chromosome 7"/>
</dbReference>
<protein>
    <submittedName>
        <fullName evidence="1">HVA22-like protein k</fullName>
    </submittedName>
</protein>
<name>A0ACB8JF32_CITSI</name>
<gene>
    <name evidence="1" type="ORF">KPL71_021402</name>
</gene>
<accession>A0ACB8JF32</accession>